<dbReference type="RefSeq" id="WP_072994557.1">
    <property type="nucleotide sequence ID" value="NZ_FQYU01000006.1"/>
</dbReference>
<feature type="signal peptide" evidence="1">
    <location>
        <begin position="1"/>
        <end position="20"/>
    </location>
</feature>
<name>A0A1M6KC35_9FLAO</name>
<protein>
    <recommendedName>
        <fullName evidence="4">DUF4907 domain-containing protein</fullName>
    </recommendedName>
</protein>
<dbReference type="EMBL" id="FQYU01000006">
    <property type="protein sequence ID" value="SHJ56489.1"/>
    <property type="molecule type" value="Genomic_DNA"/>
</dbReference>
<dbReference type="Proteomes" id="UP000184543">
    <property type="component" value="Unassembled WGS sequence"/>
</dbReference>
<dbReference type="Pfam" id="PF16250">
    <property type="entry name" value="DUF4907"/>
    <property type="match status" value="1"/>
</dbReference>
<keyword evidence="3" id="KW-1185">Reference proteome</keyword>
<accession>A0A1M6KC35</accession>
<sequence>MRPVKIAAVLLFLAGLTAMAVYTTNYADKEKKVERARGLSVEIIDVDSGYGYQILHNNRILIQQDFIPGIQGKTAFSSSAEAKRVADLVVSKLAHNQSPEVFLSELEALQITALNGR</sequence>
<evidence type="ECO:0000313" key="3">
    <source>
        <dbReference type="Proteomes" id="UP000184543"/>
    </source>
</evidence>
<reference evidence="3" key="1">
    <citation type="submission" date="2016-11" db="EMBL/GenBank/DDBJ databases">
        <authorList>
            <person name="Varghese N."/>
            <person name="Submissions S."/>
        </authorList>
    </citation>
    <scope>NUCLEOTIDE SEQUENCE [LARGE SCALE GENOMIC DNA]</scope>
    <source>
        <strain evidence="3">DSM 19858</strain>
    </source>
</reference>
<keyword evidence="1" id="KW-0732">Signal</keyword>
<evidence type="ECO:0000313" key="2">
    <source>
        <dbReference type="EMBL" id="SHJ56489.1"/>
    </source>
</evidence>
<proteinExistence type="predicted"/>
<dbReference type="InterPro" id="IPR032593">
    <property type="entry name" value="DUF4907"/>
</dbReference>
<gene>
    <name evidence="2" type="ORF">SAMN04488513_1068</name>
</gene>
<evidence type="ECO:0008006" key="4">
    <source>
        <dbReference type="Google" id="ProtNLM"/>
    </source>
</evidence>
<dbReference type="STRING" id="192903.SAMN04488513_1068"/>
<dbReference type="AlphaFoldDB" id="A0A1M6KC35"/>
<feature type="chain" id="PRO_5013359619" description="DUF4907 domain-containing protein" evidence="1">
    <location>
        <begin position="21"/>
        <end position="117"/>
    </location>
</feature>
<organism evidence="2 3">
    <name type="scientific">Pseudozobellia thermophila</name>
    <dbReference type="NCBI Taxonomy" id="192903"/>
    <lineage>
        <taxon>Bacteria</taxon>
        <taxon>Pseudomonadati</taxon>
        <taxon>Bacteroidota</taxon>
        <taxon>Flavobacteriia</taxon>
        <taxon>Flavobacteriales</taxon>
        <taxon>Flavobacteriaceae</taxon>
        <taxon>Pseudozobellia</taxon>
    </lineage>
</organism>
<dbReference type="OrthoDB" id="674043at2"/>
<evidence type="ECO:0000256" key="1">
    <source>
        <dbReference type="SAM" id="SignalP"/>
    </source>
</evidence>